<dbReference type="Proteomes" id="UP000236721">
    <property type="component" value="Unassembled WGS sequence"/>
</dbReference>
<evidence type="ECO:0000313" key="3">
    <source>
        <dbReference type="EMBL" id="SEG71869.1"/>
    </source>
</evidence>
<evidence type="ECO:0000313" key="4">
    <source>
        <dbReference type="Proteomes" id="UP000236721"/>
    </source>
</evidence>
<dbReference type="InterPro" id="IPR015943">
    <property type="entry name" value="WD40/YVTN_repeat-like_dom_sf"/>
</dbReference>
<evidence type="ECO:0000256" key="2">
    <source>
        <dbReference type="ARBA" id="ARBA00022526"/>
    </source>
</evidence>
<keyword evidence="4" id="KW-1185">Reference proteome</keyword>
<dbReference type="SUPFAM" id="SSF51004">
    <property type="entry name" value="C-terminal (heme d1) domain of cytochrome cd1-nitrite reductase"/>
    <property type="match status" value="1"/>
</dbReference>
<dbReference type="PANTHER" id="PTHR30344:SF1">
    <property type="entry name" value="6-PHOSPHOGLUCONOLACTONASE"/>
    <property type="match status" value="1"/>
</dbReference>
<proteinExistence type="inferred from homology"/>
<keyword evidence="2" id="KW-0119">Carbohydrate metabolism</keyword>
<sequence length="339" mass="37145">MTLQDYQLSIGQYSQDNDRGFLFSGLSTDSRFQISAKVTNITNPSYLTRSALGHYIVSEQSQHQGAALYFLPENSCDYQVKLLDGDYPCHVSLSDCQTILGVAHYGSGNFELFAVEEHGIIGERLAILSNQGHGAHPTRQEAPHGHQLQFLPDSKQFVSVDLGIDTLTFYCIETDGVTEQQTLKLPSGCGPRHLVFTGDGQFGFVLCELDETLLVIEKASSGWSLVHSTAAFPEHPSHEAAAAIKLSPDERFVYLSGRGESIVTWFDVSRPVQPRYCGYVPSGGEFPRDLCLTQDSRWLITANQHSGNLALFSLDPITGKPEQVSVSDTITAPVCVIAN</sequence>
<name>A0A1H6CFS6_9VIBR</name>
<dbReference type="RefSeq" id="WP_160111396.1">
    <property type="nucleotide sequence ID" value="NZ_FNVG01000038.1"/>
</dbReference>
<dbReference type="PANTHER" id="PTHR30344">
    <property type="entry name" value="6-PHOSPHOGLUCONOLACTONASE-RELATED"/>
    <property type="match status" value="1"/>
</dbReference>
<dbReference type="InterPro" id="IPR050282">
    <property type="entry name" value="Cycloisomerase_2"/>
</dbReference>
<dbReference type="InterPro" id="IPR019405">
    <property type="entry name" value="Lactonase_7-beta_prop"/>
</dbReference>
<dbReference type="EMBL" id="FNVG01000038">
    <property type="protein sequence ID" value="SEG71869.1"/>
    <property type="molecule type" value="Genomic_DNA"/>
</dbReference>
<dbReference type="OrthoDB" id="9790815at2"/>
<comment type="similarity">
    <text evidence="1">Belongs to the cycloisomerase 2 family.</text>
</comment>
<keyword evidence="2" id="KW-0313">Glucose metabolism</keyword>
<dbReference type="GO" id="GO:0006006">
    <property type="term" value="P:glucose metabolic process"/>
    <property type="evidence" value="ECO:0007669"/>
    <property type="project" value="UniProtKB-KW"/>
</dbReference>
<gene>
    <name evidence="3" type="ORF">SAMN04488244_13830</name>
</gene>
<dbReference type="Gene3D" id="2.130.10.10">
    <property type="entry name" value="YVTN repeat-like/Quinoprotein amine dehydrogenase"/>
    <property type="match status" value="1"/>
</dbReference>
<accession>A0A1H6CFS6</accession>
<reference evidence="4" key="1">
    <citation type="submission" date="2016-10" db="EMBL/GenBank/DDBJ databases">
        <authorList>
            <person name="Varghese N."/>
            <person name="Submissions S."/>
        </authorList>
    </citation>
    <scope>NUCLEOTIDE SEQUENCE [LARGE SCALE GENOMIC DNA]</scope>
    <source>
        <strain evidence="4">CGMCC 1.7062</strain>
    </source>
</reference>
<evidence type="ECO:0000256" key="1">
    <source>
        <dbReference type="ARBA" id="ARBA00005564"/>
    </source>
</evidence>
<dbReference type="GO" id="GO:0017057">
    <property type="term" value="F:6-phosphogluconolactonase activity"/>
    <property type="evidence" value="ECO:0007669"/>
    <property type="project" value="TreeGrafter"/>
</dbReference>
<dbReference type="AlphaFoldDB" id="A0A1H6CFS6"/>
<dbReference type="Pfam" id="PF10282">
    <property type="entry name" value="Lactonase"/>
    <property type="match status" value="1"/>
</dbReference>
<protein>
    <submittedName>
        <fullName evidence="3">6-phosphogluconolactonase</fullName>
    </submittedName>
</protein>
<dbReference type="InterPro" id="IPR011048">
    <property type="entry name" value="Haem_d1_sf"/>
</dbReference>
<organism evidence="3 4">
    <name type="scientific">Vibrio hangzhouensis</name>
    <dbReference type="NCBI Taxonomy" id="462991"/>
    <lineage>
        <taxon>Bacteria</taxon>
        <taxon>Pseudomonadati</taxon>
        <taxon>Pseudomonadota</taxon>
        <taxon>Gammaproteobacteria</taxon>
        <taxon>Vibrionales</taxon>
        <taxon>Vibrionaceae</taxon>
        <taxon>Vibrio</taxon>
    </lineage>
</organism>